<dbReference type="NCBIfam" id="TIGR02098">
    <property type="entry name" value="MJ0042_CXXC"/>
    <property type="match status" value="1"/>
</dbReference>
<keyword evidence="1" id="KW-0812">Transmembrane</keyword>
<name>A0ABV2JX55_9GAMM</name>
<feature type="domain" description="Zinc finger/thioredoxin putative" evidence="2">
    <location>
        <begin position="1"/>
        <end position="36"/>
    </location>
</feature>
<accession>A0ABV2JX55</accession>
<reference evidence="3 4" key="1">
    <citation type="submission" date="2024-06" db="EMBL/GenBank/DDBJ databases">
        <title>Sorghum-associated microbial communities from plants grown in Nebraska, USA.</title>
        <authorList>
            <person name="Schachtman D."/>
        </authorList>
    </citation>
    <scope>NUCLEOTIDE SEQUENCE [LARGE SCALE GENOMIC DNA]</scope>
    <source>
        <strain evidence="3 4">1073</strain>
    </source>
</reference>
<protein>
    <submittedName>
        <fullName evidence="3">Zn finger-like uncharacterized protein</fullName>
    </submittedName>
</protein>
<gene>
    <name evidence="3" type="ORF">ABIC75_003143</name>
</gene>
<dbReference type="InterPro" id="IPR011723">
    <property type="entry name" value="Znf/thioredoxin_put"/>
</dbReference>
<evidence type="ECO:0000313" key="3">
    <source>
        <dbReference type="EMBL" id="MET3653407.1"/>
    </source>
</evidence>
<dbReference type="RefSeq" id="WP_354014789.1">
    <property type="nucleotide sequence ID" value="NZ_JBEPMU010000004.1"/>
</dbReference>
<keyword evidence="1" id="KW-1133">Transmembrane helix</keyword>
<proteinExistence type="predicted"/>
<organism evidence="3 4">
    <name type="scientific">Dyella japonica</name>
    <dbReference type="NCBI Taxonomy" id="231455"/>
    <lineage>
        <taxon>Bacteria</taxon>
        <taxon>Pseudomonadati</taxon>
        <taxon>Pseudomonadota</taxon>
        <taxon>Gammaproteobacteria</taxon>
        <taxon>Lysobacterales</taxon>
        <taxon>Rhodanobacteraceae</taxon>
        <taxon>Dyella</taxon>
    </lineage>
</organism>
<dbReference type="InterPro" id="IPR021834">
    <property type="entry name" value="DUF3426"/>
</dbReference>
<evidence type="ECO:0000313" key="4">
    <source>
        <dbReference type="Proteomes" id="UP001549184"/>
    </source>
</evidence>
<dbReference type="Proteomes" id="UP001549184">
    <property type="component" value="Unassembled WGS sequence"/>
</dbReference>
<comment type="caution">
    <text evidence="3">The sequence shown here is derived from an EMBL/GenBank/DDBJ whole genome shotgun (WGS) entry which is preliminary data.</text>
</comment>
<dbReference type="Pfam" id="PF11906">
    <property type="entry name" value="DUF3426"/>
    <property type="match status" value="1"/>
</dbReference>
<evidence type="ECO:0000256" key="1">
    <source>
        <dbReference type="SAM" id="Phobius"/>
    </source>
</evidence>
<sequence>MYAQCPECLTVFSLNTETLAQARGEVVCGHCDTVFDALASLCDQLPPEPFEHLLPRMPETPPRLDLAVYRPPAEVPAEAEAPASSDVLDEFAHLVIAPRFARKPEKKRRWPWITACTVLLLALGAQLAWAKRDALIGDDTVGPMLRNACSTLGCQLPLVQDITRLSLVARDVQAHPSVPGALLITANLRNDAPFAQPYPVVSITLSDANGNKLAMRRLRPAEYLGDGATLQRGIPPDGSAALMLEVEDPSGKAVAFEFDFE</sequence>
<dbReference type="EMBL" id="JBEPMU010000004">
    <property type="protein sequence ID" value="MET3653407.1"/>
    <property type="molecule type" value="Genomic_DNA"/>
</dbReference>
<evidence type="ECO:0000259" key="2">
    <source>
        <dbReference type="Pfam" id="PF13717"/>
    </source>
</evidence>
<feature type="transmembrane region" description="Helical" evidence="1">
    <location>
        <begin position="110"/>
        <end position="129"/>
    </location>
</feature>
<keyword evidence="1" id="KW-0472">Membrane</keyword>
<dbReference type="Pfam" id="PF13717">
    <property type="entry name" value="Zn_ribbon_4"/>
    <property type="match status" value="1"/>
</dbReference>
<keyword evidence="4" id="KW-1185">Reference proteome</keyword>